<dbReference type="Proteomes" id="UP000654482">
    <property type="component" value="Unassembled WGS sequence"/>
</dbReference>
<comment type="caution">
    <text evidence="2">The sequence shown here is derived from an EMBL/GenBank/DDBJ whole genome shotgun (WGS) entry which is preliminary data.</text>
</comment>
<sequence length="723" mass="83561">MGFSIEQFNDVSLKCQSSAIGKHLPNALYVHCSALPALDRALQDYEQHARGATPQTKGATLIKFNTNKPTLSYLFYPDFDKEPHPALQASLVVDLQTLETQYRDYSTSENPPILHRKETFVTKDYDGYKQFADLTRQEEDLGLLENSRFIGTRQQWLQRLAFHNVEIQGHELIQYQETGDGTEEKEASPSKDTPISKTYSPGVTLYSPPEIERHKAALARKTLSRPVRAAIEAGLFESKETFFDYGCGYGVDVEQMAGEDYESSGWDPYYRPDDPLIAADIVNLGYVINVIEDTGERREALVKAWDLTRQVLIVSAQVLIRDSLSGQIAYGDGIITRRNTFQKYYEQEELKTYIDQVLAVDSIPVGLGIYFVFRDEVRAEAFRASRFRSRATTPRVRDRARQFEDYEVMLDPLMTFVTERGRLPIRRELSQESEILGEFGNYRRAFKLIVQATDEEEWDAIAEKRRQDITLYLALSHFGKRPKASELTQQMREDCKALFGSYKKACLLADMMLFSLSDLENITDLCQMSSVGKQWRNSFVVHISALETLDPLLRLYEGCASRTIGRLESVTLVKFHLNRPQISYLFYPHFDDEPHPALQTSMHVDLRDLEVVYQEYDSDNPPILHEKDAFVLPDYPNYDKFAKLTQQERDRGLLENRSAIRHQRGWLQCLEENCITLTNHRLFWQKDADPYKLKVLRSAMETRRRQRKAKEKKRIAESRNEGE</sequence>
<dbReference type="GO" id="GO:0032259">
    <property type="term" value="P:methylation"/>
    <property type="evidence" value="ECO:0007669"/>
    <property type="project" value="UniProtKB-KW"/>
</dbReference>
<name>A0A8J7JBE8_9CYAN</name>
<keyword evidence="2" id="KW-0808">Transferase</keyword>
<dbReference type="AlphaFoldDB" id="A0A8J7JBE8"/>
<feature type="compositionally biased region" description="Polar residues" evidence="1">
    <location>
        <begin position="190"/>
        <end position="201"/>
    </location>
</feature>
<reference evidence="2" key="1">
    <citation type="submission" date="2020-10" db="EMBL/GenBank/DDBJ databases">
        <authorList>
            <person name="Castelo-Branco R."/>
            <person name="Eusebio N."/>
            <person name="Adriana R."/>
            <person name="Vieira A."/>
            <person name="Brugerolle De Fraissinette N."/>
            <person name="Rezende De Castro R."/>
            <person name="Schneider M.P."/>
            <person name="Vasconcelos V."/>
            <person name="Leao P.N."/>
        </authorList>
    </citation>
    <scope>NUCLEOTIDE SEQUENCE</scope>
    <source>
        <strain evidence="2">LEGE 07157</strain>
    </source>
</reference>
<dbReference type="InterPro" id="IPR024019">
    <property type="entry name" value="CHP04096"/>
</dbReference>
<feature type="region of interest" description="Disordered" evidence="1">
    <location>
        <begin position="702"/>
        <end position="723"/>
    </location>
</feature>
<evidence type="ECO:0000313" key="2">
    <source>
        <dbReference type="EMBL" id="MBE9116935.1"/>
    </source>
</evidence>
<accession>A0A8J7JBE8</accession>
<protein>
    <submittedName>
        <fullName evidence="2">DNA phosphorothioation-associated putative methyltransferase</fullName>
    </submittedName>
</protein>
<dbReference type="GO" id="GO:0008168">
    <property type="term" value="F:methyltransferase activity"/>
    <property type="evidence" value="ECO:0007669"/>
    <property type="project" value="UniProtKB-KW"/>
</dbReference>
<dbReference type="EMBL" id="JADEWZ010000019">
    <property type="protein sequence ID" value="MBE9116935.1"/>
    <property type="molecule type" value="Genomic_DNA"/>
</dbReference>
<dbReference type="RefSeq" id="WP_194030029.1">
    <property type="nucleotide sequence ID" value="NZ_JADEWZ010000019.1"/>
</dbReference>
<dbReference type="NCBIfam" id="TIGR04096">
    <property type="entry name" value="dnd_rel_methyl"/>
    <property type="match status" value="2"/>
</dbReference>
<evidence type="ECO:0000256" key="1">
    <source>
        <dbReference type="SAM" id="MobiDB-lite"/>
    </source>
</evidence>
<feature type="compositionally biased region" description="Basic and acidic residues" evidence="1">
    <location>
        <begin position="714"/>
        <end position="723"/>
    </location>
</feature>
<evidence type="ECO:0000313" key="3">
    <source>
        <dbReference type="Proteomes" id="UP000654482"/>
    </source>
</evidence>
<feature type="compositionally biased region" description="Basic residues" evidence="1">
    <location>
        <begin position="704"/>
        <end position="713"/>
    </location>
</feature>
<keyword evidence="2" id="KW-0489">Methyltransferase</keyword>
<keyword evidence="3" id="KW-1185">Reference proteome</keyword>
<feature type="region of interest" description="Disordered" evidence="1">
    <location>
        <begin position="177"/>
        <end position="203"/>
    </location>
</feature>
<proteinExistence type="predicted"/>
<gene>
    <name evidence="2" type="ORF">IQ249_13590</name>
</gene>
<organism evidence="2 3">
    <name type="scientific">Lusitaniella coriacea LEGE 07157</name>
    <dbReference type="NCBI Taxonomy" id="945747"/>
    <lineage>
        <taxon>Bacteria</taxon>
        <taxon>Bacillati</taxon>
        <taxon>Cyanobacteriota</taxon>
        <taxon>Cyanophyceae</taxon>
        <taxon>Spirulinales</taxon>
        <taxon>Lusitaniellaceae</taxon>
        <taxon>Lusitaniella</taxon>
    </lineage>
</organism>